<dbReference type="PANTHER" id="PTHR32096">
    <property type="entry name" value="WRKY TRANSCRIPTION FACTOR 30-RELATED-RELATED"/>
    <property type="match status" value="1"/>
</dbReference>
<evidence type="ECO:0000256" key="1">
    <source>
        <dbReference type="SAM" id="MobiDB-lite"/>
    </source>
</evidence>
<evidence type="ECO:0000313" key="2">
    <source>
        <dbReference type="EMBL" id="KAK1326746.1"/>
    </source>
</evidence>
<dbReference type="Proteomes" id="UP001180020">
    <property type="component" value="Unassembled WGS sequence"/>
</dbReference>
<dbReference type="AlphaFoldDB" id="A0AAV9FM41"/>
<feature type="region of interest" description="Disordered" evidence="1">
    <location>
        <begin position="1"/>
        <end position="74"/>
    </location>
</feature>
<dbReference type="EMBL" id="JAUJYO010000001">
    <property type="protein sequence ID" value="KAK1326746.1"/>
    <property type="molecule type" value="Genomic_DNA"/>
</dbReference>
<dbReference type="GO" id="GO:0000976">
    <property type="term" value="F:transcription cis-regulatory region binding"/>
    <property type="evidence" value="ECO:0007669"/>
    <property type="project" value="TreeGrafter"/>
</dbReference>
<dbReference type="GO" id="GO:0005634">
    <property type="term" value="C:nucleus"/>
    <property type="evidence" value="ECO:0007669"/>
    <property type="project" value="TreeGrafter"/>
</dbReference>
<gene>
    <name evidence="2" type="primary">WRKY14</name>
    <name evidence="2" type="ORF">QJS10_CPA01g00685</name>
</gene>
<name>A0AAV9FM41_ACOCL</name>
<dbReference type="PANTHER" id="PTHR32096:SF18">
    <property type="entry name" value="DISEASE RESISTANCE PROTEIN RRS1B-RELATED"/>
    <property type="match status" value="1"/>
</dbReference>
<keyword evidence="3" id="KW-1185">Reference proteome</keyword>
<comment type="caution">
    <text evidence="2">The sequence shown here is derived from an EMBL/GenBank/DDBJ whole genome shotgun (WGS) entry which is preliminary data.</text>
</comment>
<dbReference type="InterPro" id="IPR044810">
    <property type="entry name" value="WRKY_plant"/>
</dbReference>
<dbReference type="GO" id="GO:0003700">
    <property type="term" value="F:DNA-binding transcription factor activity"/>
    <property type="evidence" value="ECO:0007669"/>
    <property type="project" value="InterPro"/>
</dbReference>
<protein>
    <submittedName>
        <fullName evidence="2">WRKY transcription factor 14</fullName>
    </submittedName>
</protein>
<proteinExistence type="predicted"/>
<feature type="compositionally biased region" description="Polar residues" evidence="1">
    <location>
        <begin position="1"/>
        <end position="49"/>
    </location>
</feature>
<sequence length="212" mass="24157">MLVITYTSEHNHPWPTQRNALAGSTRSQPLKNNNNSNTVPKGSSSSQRTRSIKEEQKDSTSANDTPSSNASVKEEIGEIEKPIENFEFQQEFVNGEYIPIMPDSQASPDDFLGDLVELETDPLNLIFSKGFTADQESRQDEEKGTSPWIHSISLIGVVAHLGRLGGVYSKTLEQKIYIYRHHLKSFIYQNLMEYIKFMVQYLFKDLVINLHF</sequence>
<accession>A0AAV9FM41</accession>
<evidence type="ECO:0000313" key="3">
    <source>
        <dbReference type="Proteomes" id="UP001180020"/>
    </source>
</evidence>
<reference evidence="2" key="1">
    <citation type="journal article" date="2023" name="Nat. Commun.">
        <title>Diploid and tetraploid genomes of Acorus and the evolution of monocots.</title>
        <authorList>
            <person name="Ma L."/>
            <person name="Liu K.W."/>
            <person name="Li Z."/>
            <person name="Hsiao Y.Y."/>
            <person name="Qi Y."/>
            <person name="Fu T."/>
            <person name="Tang G.D."/>
            <person name="Zhang D."/>
            <person name="Sun W.H."/>
            <person name="Liu D.K."/>
            <person name="Li Y."/>
            <person name="Chen G.Z."/>
            <person name="Liu X.D."/>
            <person name="Liao X.Y."/>
            <person name="Jiang Y.T."/>
            <person name="Yu X."/>
            <person name="Hao Y."/>
            <person name="Huang J."/>
            <person name="Zhao X.W."/>
            <person name="Ke S."/>
            <person name="Chen Y.Y."/>
            <person name="Wu W.L."/>
            <person name="Hsu J.L."/>
            <person name="Lin Y.F."/>
            <person name="Huang M.D."/>
            <person name="Li C.Y."/>
            <person name="Huang L."/>
            <person name="Wang Z.W."/>
            <person name="Zhao X."/>
            <person name="Zhong W.Y."/>
            <person name="Peng D.H."/>
            <person name="Ahmad S."/>
            <person name="Lan S."/>
            <person name="Zhang J.S."/>
            <person name="Tsai W.C."/>
            <person name="Van de Peer Y."/>
            <person name="Liu Z.J."/>
        </authorList>
    </citation>
    <scope>NUCLEOTIDE SEQUENCE</scope>
    <source>
        <strain evidence="2">CP</strain>
    </source>
</reference>
<reference evidence="2" key="2">
    <citation type="submission" date="2023-06" db="EMBL/GenBank/DDBJ databases">
        <authorList>
            <person name="Ma L."/>
            <person name="Liu K.-W."/>
            <person name="Li Z."/>
            <person name="Hsiao Y.-Y."/>
            <person name="Qi Y."/>
            <person name="Fu T."/>
            <person name="Tang G."/>
            <person name="Zhang D."/>
            <person name="Sun W.-H."/>
            <person name="Liu D.-K."/>
            <person name="Li Y."/>
            <person name="Chen G.-Z."/>
            <person name="Liu X.-D."/>
            <person name="Liao X.-Y."/>
            <person name="Jiang Y.-T."/>
            <person name="Yu X."/>
            <person name="Hao Y."/>
            <person name="Huang J."/>
            <person name="Zhao X.-W."/>
            <person name="Ke S."/>
            <person name="Chen Y.-Y."/>
            <person name="Wu W.-L."/>
            <person name="Hsu J.-L."/>
            <person name="Lin Y.-F."/>
            <person name="Huang M.-D."/>
            <person name="Li C.-Y."/>
            <person name="Huang L."/>
            <person name="Wang Z.-W."/>
            <person name="Zhao X."/>
            <person name="Zhong W.-Y."/>
            <person name="Peng D.-H."/>
            <person name="Ahmad S."/>
            <person name="Lan S."/>
            <person name="Zhang J.-S."/>
            <person name="Tsai W.-C."/>
            <person name="Van De Peer Y."/>
            <person name="Liu Z.-J."/>
        </authorList>
    </citation>
    <scope>NUCLEOTIDE SEQUENCE</scope>
    <source>
        <strain evidence="2">CP</strain>
        <tissue evidence="2">Leaves</tissue>
    </source>
</reference>
<organism evidence="2 3">
    <name type="scientific">Acorus calamus</name>
    <name type="common">Sweet flag</name>
    <dbReference type="NCBI Taxonomy" id="4465"/>
    <lineage>
        <taxon>Eukaryota</taxon>
        <taxon>Viridiplantae</taxon>
        <taxon>Streptophyta</taxon>
        <taxon>Embryophyta</taxon>
        <taxon>Tracheophyta</taxon>
        <taxon>Spermatophyta</taxon>
        <taxon>Magnoliopsida</taxon>
        <taxon>Liliopsida</taxon>
        <taxon>Acoraceae</taxon>
        <taxon>Acorus</taxon>
    </lineage>
</organism>
<feature type="compositionally biased region" description="Polar residues" evidence="1">
    <location>
        <begin position="59"/>
        <end position="71"/>
    </location>
</feature>